<feature type="compositionally biased region" description="Low complexity" evidence="1">
    <location>
        <begin position="98"/>
        <end position="108"/>
    </location>
</feature>
<dbReference type="PANTHER" id="PTHR11669:SF8">
    <property type="entry name" value="DNA POLYMERASE III SUBUNIT DELTA"/>
    <property type="match status" value="1"/>
</dbReference>
<gene>
    <name evidence="2" type="primary">holB</name>
    <name evidence="2" type="ORF">KDM89_07900</name>
</gene>
<dbReference type="GO" id="GO:0009360">
    <property type="term" value="C:DNA polymerase III complex"/>
    <property type="evidence" value="ECO:0007669"/>
    <property type="project" value="TreeGrafter"/>
</dbReference>
<dbReference type="RefSeq" id="WP_212687395.1">
    <property type="nucleotide sequence ID" value="NZ_JAGSPN010000004.1"/>
</dbReference>
<keyword evidence="2" id="KW-0808">Transferase</keyword>
<keyword evidence="3" id="KW-1185">Reference proteome</keyword>
<accession>A0A941DJS5</accession>
<dbReference type="GO" id="GO:0008408">
    <property type="term" value="F:3'-5' exonuclease activity"/>
    <property type="evidence" value="ECO:0007669"/>
    <property type="project" value="InterPro"/>
</dbReference>
<dbReference type="GO" id="GO:0003887">
    <property type="term" value="F:DNA-directed DNA polymerase activity"/>
    <property type="evidence" value="ECO:0007669"/>
    <property type="project" value="UniProtKB-EC"/>
</dbReference>
<evidence type="ECO:0000256" key="1">
    <source>
        <dbReference type="SAM" id="MobiDB-lite"/>
    </source>
</evidence>
<dbReference type="PANTHER" id="PTHR11669">
    <property type="entry name" value="REPLICATION FACTOR C / DNA POLYMERASE III GAMMA-TAU SUBUNIT"/>
    <property type="match status" value="1"/>
</dbReference>
<protein>
    <submittedName>
        <fullName evidence="2">DNA polymerase III subunit delta</fullName>
        <ecNumber evidence="2">2.7.7.7</ecNumber>
    </submittedName>
</protein>
<proteinExistence type="predicted"/>
<dbReference type="InterPro" id="IPR027417">
    <property type="entry name" value="P-loop_NTPase"/>
</dbReference>
<dbReference type="InterPro" id="IPR004622">
    <property type="entry name" value="DNA_pol_HolB"/>
</dbReference>
<comment type="caution">
    <text evidence="2">The sequence shown here is derived from an EMBL/GenBank/DDBJ whole genome shotgun (WGS) entry which is preliminary data.</text>
</comment>
<dbReference type="SUPFAM" id="SSF52540">
    <property type="entry name" value="P-loop containing nucleoside triphosphate hydrolases"/>
    <property type="match status" value="1"/>
</dbReference>
<name>A0A941DJS5_9BURK</name>
<dbReference type="Gene3D" id="3.40.50.300">
    <property type="entry name" value="P-loop containing nucleotide triphosphate hydrolases"/>
    <property type="match status" value="1"/>
</dbReference>
<keyword evidence="2" id="KW-0548">Nucleotidyltransferase</keyword>
<feature type="region of interest" description="Disordered" evidence="1">
    <location>
        <begin position="86"/>
        <end position="109"/>
    </location>
</feature>
<organism evidence="2 3">
    <name type="scientific">Undibacterium luofuense</name>
    <dbReference type="NCBI Taxonomy" id="2828733"/>
    <lineage>
        <taxon>Bacteria</taxon>
        <taxon>Pseudomonadati</taxon>
        <taxon>Pseudomonadota</taxon>
        <taxon>Betaproteobacteria</taxon>
        <taxon>Burkholderiales</taxon>
        <taxon>Oxalobacteraceae</taxon>
        <taxon>Undibacterium</taxon>
    </lineage>
</organism>
<feature type="compositionally biased region" description="Acidic residues" evidence="1">
    <location>
        <begin position="86"/>
        <end position="97"/>
    </location>
</feature>
<reference evidence="2" key="1">
    <citation type="submission" date="2021-04" db="EMBL/GenBank/DDBJ databases">
        <title>novel species isolated from subtropical streams in China.</title>
        <authorList>
            <person name="Lu H."/>
        </authorList>
    </citation>
    <scope>NUCLEOTIDE SEQUENCE</scope>
    <source>
        <strain evidence="2">LFS511W</strain>
    </source>
</reference>
<dbReference type="Proteomes" id="UP000680067">
    <property type="component" value="Unassembled WGS sequence"/>
</dbReference>
<sequence>MSTLQVYQWQQDAWRYFTGLQSRLPHAFLLHGPAGTGKRHFAERMAKALLCETPDAAGQACGHCGSCGWFEQYSHPDYRRIRPEVLEEDEGSGDADAEASSAKSSRSKAPSKEIVIHQIRALAEMMNISTHRNGKRVIVLYPAEAMNIPAANALLKSLEEPHPNTVFILVSDSLDKLLPTIVSRCHQLALGMPTREAALTWLQQQGVADAANWLALQGGAPLAAMEIAASEQKAELETMLGMLAQPSADLSLKLADKMQKTDLPLVVSWLQRWVYDVFSVKQTGIIRYYPRYDKEIRSLASRCNLHDLMRLSKSLGERQAIASHPLSPKLFLEDVFLEYASAFSS</sequence>
<evidence type="ECO:0000313" key="2">
    <source>
        <dbReference type="EMBL" id="MBR7782058.1"/>
    </source>
</evidence>
<dbReference type="NCBIfam" id="TIGR00678">
    <property type="entry name" value="holB"/>
    <property type="match status" value="1"/>
</dbReference>
<dbReference type="EC" id="2.7.7.7" evidence="2"/>
<dbReference type="GO" id="GO:0006261">
    <property type="term" value="P:DNA-templated DNA replication"/>
    <property type="evidence" value="ECO:0007669"/>
    <property type="project" value="TreeGrafter"/>
</dbReference>
<dbReference type="EMBL" id="JAGSPN010000004">
    <property type="protein sequence ID" value="MBR7782058.1"/>
    <property type="molecule type" value="Genomic_DNA"/>
</dbReference>
<dbReference type="Pfam" id="PF13177">
    <property type="entry name" value="DNA_pol3_delta2"/>
    <property type="match status" value="1"/>
</dbReference>
<dbReference type="AlphaFoldDB" id="A0A941DJS5"/>
<dbReference type="InterPro" id="IPR050238">
    <property type="entry name" value="DNA_Rep/Repair_Clamp_Loader"/>
</dbReference>
<evidence type="ECO:0000313" key="3">
    <source>
        <dbReference type="Proteomes" id="UP000680067"/>
    </source>
</evidence>